<evidence type="ECO:0000313" key="1">
    <source>
        <dbReference type="EMBL" id="KAJ2984212.1"/>
    </source>
</evidence>
<comment type="caution">
    <text evidence="1">The sequence shown here is derived from an EMBL/GenBank/DDBJ whole genome shotgun (WGS) entry which is preliminary data.</text>
</comment>
<dbReference type="Proteomes" id="UP001143910">
    <property type="component" value="Unassembled WGS sequence"/>
</dbReference>
<organism evidence="1 2">
    <name type="scientific">Zarea fungicola</name>
    <dbReference type="NCBI Taxonomy" id="93591"/>
    <lineage>
        <taxon>Eukaryota</taxon>
        <taxon>Fungi</taxon>
        <taxon>Dikarya</taxon>
        <taxon>Ascomycota</taxon>
        <taxon>Pezizomycotina</taxon>
        <taxon>Sordariomycetes</taxon>
        <taxon>Hypocreomycetidae</taxon>
        <taxon>Hypocreales</taxon>
        <taxon>Cordycipitaceae</taxon>
        <taxon>Zarea</taxon>
    </lineage>
</organism>
<gene>
    <name evidence="1" type="ORF">NQ176_g122</name>
</gene>
<dbReference type="EMBL" id="JANJQO010000004">
    <property type="protein sequence ID" value="KAJ2984212.1"/>
    <property type="molecule type" value="Genomic_DNA"/>
</dbReference>
<name>A0ACC1NZ81_9HYPO</name>
<reference evidence="1" key="1">
    <citation type="submission" date="2022-08" db="EMBL/GenBank/DDBJ databases">
        <title>Genome Sequence of Lecanicillium fungicola.</title>
        <authorList>
            <person name="Buettner E."/>
        </authorList>
    </citation>
    <scope>NUCLEOTIDE SEQUENCE</scope>
    <source>
        <strain evidence="1">Babe33</strain>
    </source>
</reference>
<sequence>MINLLHKPFLALSSTVGSSPDELKIIVSFLLSYPLAALLKRIPDAKPAYKNLFIISTSVFYLVGLFDLWGGIRTIVISAGGTYCIAKYLRKSPYMPWLAFLFVMAHMSISHIQRQILNDPSVIDITGAQMVLLMKLSAFCWNIADGQIPQDQLSDFQKERALKELPGLLDYSAYVMFFPSLLAGPAFDYVDYQRWIDTTMFDMPAGVDPSKKPPSRKKRRIPRSGTPAIIKAVTGLVWVALFVYFAGTFSHEELTSDSYMHHGLIRRVFIMYMTGVVARLKYYGVWTLTEGSCILAGLGYNGVDPVTGKVSWNRLQNIDPLAVETAQNPRTFLGGWNMNTNNWLRNYVYLRVTPRGKKPGFRASLITFATSALWHGFHPGYYLSFILASLIQTSAKNFRRHVRPFFLDASTGAPTKNKKYYDLASLFITQATFAFTTMPFLVLSFRGSILAWSRVYFYALIWTVMSLAFFASPGKAFLKNQLEKQQGKARAKLVRSASNGSITGKDPILGISKDPQRDISEAMEELRSEVEALTRKTY</sequence>
<evidence type="ECO:0000313" key="2">
    <source>
        <dbReference type="Proteomes" id="UP001143910"/>
    </source>
</evidence>
<proteinExistence type="predicted"/>
<accession>A0ACC1NZ81</accession>
<keyword evidence="2" id="KW-1185">Reference proteome</keyword>
<protein>
    <submittedName>
        <fullName evidence="1">Uncharacterized protein</fullName>
    </submittedName>
</protein>